<dbReference type="GO" id="GO:0005524">
    <property type="term" value="F:ATP binding"/>
    <property type="evidence" value="ECO:0007669"/>
    <property type="project" value="UniProtKB-KW"/>
</dbReference>
<feature type="domain" description="ABC transporter" evidence="10">
    <location>
        <begin position="46"/>
        <end position="294"/>
    </location>
</feature>
<evidence type="ECO:0000256" key="5">
    <source>
        <dbReference type="ARBA" id="ARBA00022741"/>
    </source>
</evidence>
<evidence type="ECO:0000256" key="9">
    <source>
        <dbReference type="SAM" id="Phobius"/>
    </source>
</evidence>
<dbReference type="EMBL" id="JABFTP020000021">
    <property type="protein sequence ID" value="KAL3270058.1"/>
    <property type="molecule type" value="Genomic_DNA"/>
</dbReference>
<evidence type="ECO:0000256" key="3">
    <source>
        <dbReference type="ARBA" id="ARBA00022448"/>
    </source>
</evidence>
<dbReference type="Pfam" id="PF01061">
    <property type="entry name" value="ABC2_membrane"/>
    <property type="match status" value="1"/>
</dbReference>
<dbReference type="Pfam" id="PF19055">
    <property type="entry name" value="ABC2_membrane_7"/>
    <property type="match status" value="1"/>
</dbReference>
<evidence type="ECO:0000256" key="6">
    <source>
        <dbReference type="ARBA" id="ARBA00022840"/>
    </source>
</evidence>
<dbReference type="InterPro" id="IPR027417">
    <property type="entry name" value="P-loop_NTPase"/>
</dbReference>
<keyword evidence="5" id="KW-0547">Nucleotide-binding</keyword>
<dbReference type="PANTHER" id="PTHR48041">
    <property type="entry name" value="ABC TRANSPORTER G FAMILY MEMBER 28"/>
    <property type="match status" value="1"/>
</dbReference>
<feature type="transmembrane region" description="Helical" evidence="9">
    <location>
        <begin position="469"/>
        <end position="491"/>
    </location>
</feature>
<evidence type="ECO:0000313" key="12">
    <source>
        <dbReference type="Proteomes" id="UP001516400"/>
    </source>
</evidence>
<evidence type="ECO:0000259" key="10">
    <source>
        <dbReference type="PROSITE" id="PS50893"/>
    </source>
</evidence>
<evidence type="ECO:0000256" key="4">
    <source>
        <dbReference type="ARBA" id="ARBA00022692"/>
    </source>
</evidence>
<dbReference type="AlphaFoldDB" id="A0ABD2MUG0"/>
<proteinExistence type="inferred from homology"/>
<evidence type="ECO:0000313" key="11">
    <source>
        <dbReference type="EMBL" id="KAL3270058.1"/>
    </source>
</evidence>
<evidence type="ECO:0000256" key="8">
    <source>
        <dbReference type="ARBA" id="ARBA00023136"/>
    </source>
</evidence>
<dbReference type="InterPro" id="IPR017871">
    <property type="entry name" value="ABC_transporter-like_CS"/>
</dbReference>
<dbReference type="SUPFAM" id="SSF52540">
    <property type="entry name" value="P-loop containing nucleoside triphosphate hydrolases"/>
    <property type="match status" value="1"/>
</dbReference>
<evidence type="ECO:0000256" key="2">
    <source>
        <dbReference type="ARBA" id="ARBA00005814"/>
    </source>
</evidence>
<dbReference type="PANTHER" id="PTHR48041:SF139">
    <property type="entry name" value="PROTEIN SCARLET"/>
    <property type="match status" value="1"/>
</dbReference>
<sequence>MIAHEIVSFQIVSFKVIKETYTLTESFKLRNRSYTRWSPAEEGVTLSWDDLNVYTRSKENGKFKYKRIVNGVTGAVKAGSLVALIGASGSGKSTFMMALAHRNSGDVTVEGDILVNGRQVGDLMKYISGYMYQDDIFVGSLTVWEHMVIMSYLKLDRRFSFQDRQLKIHKLLKDLSLFHCLNSKIGTIAGKKTLSGGEKKRLSFATELLTDPPILFCDEPTTGLDSYSAQKLVSMMNVMTTKGKTILCTIHQPSSEIFAMFSQIILLADGKVAYMGSRLGALSFFLSLGHACPKSYNPADYYMRILATPPGYEDNSKNVVKRICDNFSVSDYAKEVEVVVQFEFHMGRAGTFNEFEVRSKFKEARYLTKLYFLIYRWFLDILRDPTIQILGIMQKIGIGLMVGLCYFDVDAQTQEGIQAVQGMAFILIAENTFSPMYTVLDTFPRYHALSIREYQSGLYALSTYYLSRILATIPGLLIEPIVYVSIAYWLAGLQPNFYAFFYTILASFLTMSVSCACGIFFSSAFETSVMAMQYLIPFDCIMMVTCGIFINLSSLSVFISWTKYLSWMMYSYEIISIVQWKNVNNITCDTSTQDLPCIENGSQVLDKFSFSDDHMTRNIIAMVLLCVCFYAMGFFCLWRKMQRK</sequence>
<keyword evidence="12" id="KW-1185">Reference proteome</keyword>
<comment type="subcellular location">
    <subcellularLocation>
        <location evidence="1">Membrane</location>
        <topology evidence="1">Multi-pass membrane protein</topology>
    </subcellularLocation>
</comment>
<dbReference type="InterPro" id="IPR003439">
    <property type="entry name" value="ABC_transporter-like_ATP-bd"/>
</dbReference>
<keyword evidence="3" id="KW-0813">Transport</keyword>
<dbReference type="InterPro" id="IPR050352">
    <property type="entry name" value="ABCG_transporters"/>
</dbReference>
<dbReference type="InterPro" id="IPR003593">
    <property type="entry name" value="AAA+_ATPase"/>
</dbReference>
<keyword evidence="6" id="KW-0067">ATP-binding</keyword>
<dbReference type="Pfam" id="PF00005">
    <property type="entry name" value="ABC_tran"/>
    <property type="match status" value="1"/>
</dbReference>
<reference evidence="11 12" key="1">
    <citation type="journal article" date="2021" name="BMC Biol.">
        <title>Horizontally acquired antibacterial genes associated with adaptive radiation of ladybird beetles.</title>
        <authorList>
            <person name="Li H.S."/>
            <person name="Tang X.F."/>
            <person name="Huang Y.H."/>
            <person name="Xu Z.Y."/>
            <person name="Chen M.L."/>
            <person name="Du X.Y."/>
            <person name="Qiu B.Y."/>
            <person name="Chen P.T."/>
            <person name="Zhang W."/>
            <person name="Slipinski A."/>
            <person name="Escalona H.E."/>
            <person name="Waterhouse R.M."/>
            <person name="Zwick A."/>
            <person name="Pang H."/>
        </authorList>
    </citation>
    <scope>NUCLEOTIDE SEQUENCE [LARGE SCALE GENOMIC DNA]</scope>
    <source>
        <strain evidence="11">SYSU2018</strain>
    </source>
</reference>
<dbReference type="Proteomes" id="UP001516400">
    <property type="component" value="Unassembled WGS sequence"/>
</dbReference>
<organism evidence="11 12">
    <name type="scientific">Cryptolaemus montrouzieri</name>
    <dbReference type="NCBI Taxonomy" id="559131"/>
    <lineage>
        <taxon>Eukaryota</taxon>
        <taxon>Metazoa</taxon>
        <taxon>Ecdysozoa</taxon>
        <taxon>Arthropoda</taxon>
        <taxon>Hexapoda</taxon>
        <taxon>Insecta</taxon>
        <taxon>Pterygota</taxon>
        <taxon>Neoptera</taxon>
        <taxon>Endopterygota</taxon>
        <taxon>Coleoptera</taxon>
        <taxon>Polyphaga</taxon>
        <taxon>Cucujiformia</taxon>
        <taxon>Coccinelloidea</taxon>
        <taxon>Coccinellidae</taxon>
        <taxon>Scymninae</taxon>
        <taxon>Scymnini</taxon>
        <taxon>Cryptolaemus</taxon>
    </lineage>
</organism>
<keyword evidence="4 9" id="KW-0812">Transmembrane</keyword>
<dbReference type="GO" id="GO:0016020">
    <property type="term" value="C:membrane"/>
    <property type="evidence" value="ECO:0007669"/>
    <property type="project" value="UniProtKB-SubCell"/>
</dbReference>
<keyword evidence="7 9" id="KW-1133">Transmembrane helix</keyword>
<dbReference type="InterPro" id="IPR013525">
    <property type="entry name" value="ABC2_TM"/>
</dbReference>
<name>A0ABD2MUG0_9CUCU</name>
<dbReference type="InterPro" id="IPR043926">
    <property type="entry name" value="ABCG_dom"/>
</dbReference>
<feature type="transmembrane region" description="Helical" evidence="9">
    <location>
        <begin position="619"/>
        <end position="638"/>
    </location>
</feature>
<feature type="transmembrane region" description="Helical" evidence="9">
    <location>
        <begin position="534"/>
        <end position="561"/>
    </location>
</feature>
<gene>
    <name evidence="11" type="ORF">HHI36_009116</name>
</gene>
<dbReference type="SMART" id="SM00382">
    <property type="entry name" value="AAA"/>
    <property type="match status" value="1"/>
</dbReference>
<comment type="caution">
    <text evidence="11">The sequence shown here is derived from an EMBL/GenBank/DDBJ whole genome shotgun (WGS) entry which is preliminary data.</text>
</comment>
<evidence type="ECO:0000256" key="1">
    <source>
        <dbReference type="ARBA" id="ARBA00004141"/>
    </source>
</evidence>
<keyword evidence="8 9" id="KW-0472">Membrane</keyword>
<comment type="similarity">
    <text evidence="2">Belongs to the ABC transporter superfamily. ABCG family. Eye pigment precursor importer (TC 3.A.1.204) subfamily.</text>
</comment>
<feature type="transmembrane region" description="Helical" evidence="9">
    <location>
        <begin position="497"/>
        <end position="522"/>
    </location>
</feature>
<dbReference type="PROSITE" id="PS50893">
    <property type="entry name" value="ABC_TRANSPORTER_2"/>
    <property type="match status" value="1"/>
</dbReference>
<protein>
    <recommendedName>
        <fullName evidence="10">ABC transporter domain-containing protein</fullName>
    </recommendedName>
</protein>
<evidence type="ECO:0000256" key="7">
    <source>
        <dbReference type="ARBA" id="ARBA00022989"/>
    </source>
</evidence>
<dbReference type="PROSITE" id="PS00211">
    <property type="entry name" value="ABC_TRANSPORTER_1"/>
    <property type="match status" value="1"/>
</dbReference>
<dbReference type="Gene3D" id="3.40.50.300">
    <property type="entry name" value="P-loop containing nucleotide triphosphate hydrolases"/>
    <property type="match status" value="1"/>
</dbReference>
<accession>A0ABD2MUG0</accession>